<evidence type="ECO:0000256" key="1">
    <source>
        <dbReference type="SAM" id="MobiDB-lite"/>
    </source>
</evidence>
<evidence type="ECO:0000313" key="5">
    <source>
        <dbReference type="Proteomes" id="UP000006039"/>
    </source>
</evidence>
<feature type="compositionally biased region" description="Polar residues" evidence="1">
    <location>
        <begin position="618"/>
        <end position="643"/>
    </location>
</feature>
<dbReference type="InterPro" id="IPR055481">
    <property type="entry name" value="DUF7053"/>
</dbReference>
<dbReference type="RefSeq" id="XP_009224571.1">
    <property type="nucleotide sequence ID" value="XM_009226307.1"/>
</dbReference>
<sequence length="698" mass="73374">MSKRTTYTEISPLPSNVTRELVLDFLHNHVEMIDLNPLIKERHPIPVPADAPTDERRCAWYSLTDEISYLPGGIVTGDISYTAAFSDLPNGIQTHCRAPLGVDIRSRWTLNGYLPGEVPERTEIGIKAPAKGLYIREDVELRCNVLMASFVKKTTKRAHMTLVTTLLRKAGKAATDLAATSAGFSTALFAAASPPGVRSHRGSSVGSAPGYTPPRYSPRPSSLNPSHKASSSTTTATATTCRAHAHSLSDGTGSNGPHRNGHGQCASLGGSPAGTPHRSLSPALGGAWPQPVSADSSYYPAQRRYSPKTLPMSPPQQQPRRSYESENPDVPTLFRPPRAPLGSPPVTGGDWHRASLDSASVPAFFRTPQAPLPSPPVSGGRPRSSSDRSGFGGPDDVPVFFRPPLVSLPSPPISGGLPPFSGLGGGGDVPAIFRSPQPPLLSSPPAGSSTHRAYSPPPPTYTPNLMMAPSACSAGNTPAAAVPPSPVSSIGVEDFATTASKGSSSGGGDETVVISGLGLRTDSGKSGINPFPNPLRISKSNSNASSIYPSSIRLVPQDDDDEHDLDSPQSAARPKSGGFFYPEMNPYEFNDADDDEADSLSAAIDRAARNAADAVETASFTSSVASTPTGRASSPLARQQQQPFFAELEGSEARPEASSPRLMMMRNSAQYDSHPLALRPGSLGASPVNSPLALHEFH</sequence>
<accession>J3P4N0</accession>
<dbReference type="Pfam" id="PF23155">
    <property type="entry name" value="DUF7053"/>
    <property type="match status" value="1"/>
</dbReference>
<dbReference type="PANTHER" id="PTHR38117:SF1">
    <property type="entry name" value="DUF3074 DOMAIN-CONTAINING PROTEIN"/>
    <property type="match status" value="1"/>
</dbReference>
<protein>
    <recommendedName>
        <fullName evidence="2">DUF7053 domain-containing protein</fullName>
    </recommendedName>
</protein>
<reference evidence="4" key="4">
    <citation type="journal article" date="2015" name="G3 (Bethesda)">
        <title>Genome sequences of three phytopathogenic species of the Magnaporthaceae family of fungi.</title>
        <authorList>
            <person name="Okagaki L.H."/>
            <person name="Nunes C.C."/>
            <person name="Sailsbery J."/>
            <person name="Clay B."/>
            <person name="Brown D."/>
            <person name="John T."/>
            <person name="Oh Y."/>
            <person name="Young N."/>
            <person name="Fitzgerald M."/>
            <person name="Haas B.J."/>
            <person name="Zeng Q."/>
            <person name="Young S."/>
            <person name="Adiconis X."/>
            <person name="Fan L."/>
            <person name="Levin J.Z."/>
            <person name="Mitchell T.K."/>
            <person name="Okubara P.A."/>
            <person name="Farman M.L."/>
            <person name="Kohn L.M."/>
            <person name="Birren B."/>
            <person name="Ma L.-J."/>
            <person name="Dean R.A."/>
        </authorList>
    </citation>
    <scope>NUCLEOTIDE SEQUENCE</scope>
    <source>
        <strain evidence="4">R3-111a-1</strain>
    </source>
</reference>
<proteinExistence type="predicted"/>
<name>J3P4N0_GAET3</name>
<reference evidence="4" key="5">
    <citation type="submission" date="2018-04" db="UniProtKB">
        <authorList>
            <consortium name="EnsemblFungi"/>
        </authorList>
    </citation>
    <scope>IDENTIFICATION</scope>
    <source>
        <strain evidence="4">R3-111a-1</strain>
    </source>
</reference>
<dbReference type="AlphaFoldDB" id="J3P4N0"/>
<evidence type="ECO:0000313" key="3">
    <source>
        <dbReference type="EMBL" id="EJT74627.1"/>
    </source>
</evidence>
<feature type="region of interest" description="Disordered" evidence="1">
    <location>
        <begin position="497"/>
        <end position="598"/>
    </location>
</feature>
<reference evidence="3" key="2">
    <citation type="submission" date="2010-07" db="EMBL/GenBank/DDBJ databases">
        <authorList>
            <consortium name="The Broad Institute Genome Sequencing Platform"/>
            <consortium name="Broad Institute Genome Sequencing Center for Infectious Disease"/>
            <person name="Ma L.-J."/>
            <person name="Dead R."/>
            <person name="Young S."/>
            <person name="Zeng Q."/>
            <person name="Koehrsen M."/>
            <person name="Alvarado L."/>
            <person name="Berlin A."/>
            <person name="Chapman S.B."/>
            <person name="Chen Z."/>
            <person name="Freedman E."/>
            <person name="Gellesch M."/>
            <person name="Goldberg J."/>
            <person name="Griggs A."/>
            <person name="Gujja S."/>
            <person name="Heilman E.R."/>
            <person name="Heiman D."/>
            <person name="Hepburn T."/>
            <person name="Howarth C."/>
            <person name="Jen D."/>
            <person name="Larson L."/>
            <person name="Mehta T."/>
            <person name="Neiman D."/>
            <person name="Pearson M."/>
            <person name="Roberts A."/>
            <person name="Saif S."/>
            <person name="Shea T."/>
            <person name="Shenoy N."/>
            <person name="Sisk P."/>
            <person name="Stolte C."/>
            <person name="Sykes S."/>
            <person name="Walk T."/>
            <person name="White J."/>
            <person name="Yandava C."/>
            <person name="Haas B."/>
            <person name="Nusbaum C."/>
            <person name="Birren B."/>
        </authorList>
    </citation>
    <scope>NUCLEOTIDE SEQUENCE</scope>
    <source>
        <strain evidence="3">R3-111a-1</strain>
    </source>
</reference>
<feature type="region of interest" description="Disordered" evidence="1">
    <location>
        <begin position="193"/>
        <end position="398"/>
    </location>
</feature>
<feature type="region of interest" description="Disordered" evidence="1">
    <location>
        <begin position="616"/>
        <end position="660"/>
    </location>
</feature>
<feature type="compositionally biased region" description="Low complexity" evidence="1">
    <location>
        <begin position="218"/>
        <end position="242"/>
    </location>
</feature>
<dbReference type="HOGENOM" id="CLU_394845_0_0_1"/>
<dbReference type="PANTHER" id="PTHR38117">
    <property type="entry name" value="NACHT AND WD40 DOMAIN PROTEIN"/>
    <property type="match status" value="1"/>
</dbReference>
<keyword evidence="5" id="KW-1185">Reference proteome</keyword>
<feature type="compositionally biased region" description="Low complexity" evidence="1">
    <location>
        <begin position="377"/>
        <end position="389"/>
    </location>
</feature>
<feature type="region of interest" description="Disordered" evidence="1">
    <location>
        <begin position="673"/>
        <end position="698"/>
    </location>
</feature>
<organism evidence="3">
    <name type="scientific">Gaeumannomyces tritici (strain R3-111a-1)</name>
    <name type="common">Wheat and barley take-all root rot fungus</name>
    <name type="synonym">Gaeumannomyces graminis var. tritici</name>
    <dbReference type="NCBI Taxonomy" id="644352"/>
    <lineage>
        <taxon>Eukaryota</taxon>
        <taxon>Fungi</taxon>
        <taxon>Dikarya</taxon>
        <taxon>Ascomycota</taxon>
        <taxon>Pezizomycotina</taxon>
        <taxon>Sordariomycetes</taxon>
        <taxon>Sordariomycetidae</taxon>
        <taxon>Magnaporthales</taxon>
        <taxon>Magnaporthaceae</taxon>
        <taxon>Gaeumannomyces</taxon>
    </lineage>
</organism>
<dbReference type="EnsemblFungi" id="EJT74627">
    <property type="protein sequence ID" value="EJT74627"/>
    <property type="gene ID" value="GGTG_08467"/>
</dbReference>
<dbReference type="GeneID" id="20348925"/>
<dbReference type="OrthoDB" id="3246050at2759"/>
<dbReference type="eggNOG" id="ENOG502S0IF">
    <property type="taxonomic scope" value="Eukaryota"/>
</dbReference>
<reference evidence="5" key="1">
    <citation type="submission" date="2010-07" db="EMBL/GenBank/DDBJ databases">
        <title>The genome sequence of Gaeumannomyces graminis var. tritici strain R3-111a-1.</title>
        <authorList>
            <consortium name="The Broad Institute Genome Sequencing Platform"/>
            <person name="Ma L.-J."/>
            <person name="Dead R."/>
            <person name="Young S."/>
            <person name="Zeng Q."/>
            <person name="Koehrsen M."/>
            <person name="Alvarado L."/>
            <person name="Berlin A."/>
            <person name="Chapman S.B."/>
            <person name="Chen Z."/>
            <person name="Freedman E."/>
            <person name="Gellesch M."/>
            <person name="Goldberg J."/>
            <person name="Griggs A."/>
            <person name="Gujja S."/>
            <person name="Heilman E.R."/>
            <person name="Heiman D."/>
            <person name="Hepburn T."/>
            <person name="Howarth C."/>
            <person name="Jen D."/>
            <person name="Larson L."/>
            <person name="Mehta T."/>
            <person name="Neiman D."/>
            <person name="Pearson M."/>
            <person name="Roberts A."/>
            <person name="Saif S."/>
            <person name="Shea T."/>
            <person name="Shenoy N."/>
            <person name="Sisk P."/>
            <person name="Stolte C."/>
            <person name="Sykes S."/>
            <person name="Walk T."/>
            <person name="White J."/>
            <person name="Yandava C."/>
            <person name="Haas B."/>
            <person name="Nusbaum C."/>
            <person name="Birren B."/>
        </authorList>
    </citation>
    <scope>NUCLEOTIDE SEQUENCE [LARGE SCALE GENOMIC DNA]</scope>
    <source>
        <strain evidence="5">R3-111a-1</strain>
    </source>
</reference>
<evidence type="ECO:0000313" key="4">
    <source>
        <dbReference type="EnsemblFungi" id="EJT74627"/>
    </source>
</evidence>
<feature type="compositionally biased region" description="Low complexity" evidence="1">
    <location>
        <begin position="537"/>
        <end position="552"/>
    </location>
</feature>
<evidence type="ECO:0000259" key="2">
    <source>
        <dbReference type="Pfam" id="PF23155"/>
    </source>
</evidence>
<dbReference type="VEuPathDB" id="FungiDB:GGTG_08467"/>
<feature type="region of interest" description="Disordered" evidence="1">
    <location>
        <begin position="428"/>
        <end position="466"/>
    </location>
</feature>
<dbReference type="STRING" id="644352.J3P4N0"/>
<feature type="domain" description="DUF7053" evidence="2">
    <location>
        <begin position="2"/>
        <end position="170"/>
    </location>
</feature>
<reference evidence="3" key="3">
    <citation type="submission" date="2010-09" db="EMBL/GenBank/DDBJ databases">
        <title>Annotation of Gaeumannomyces graminis var. tritici R3-111a-1.</title>
        <authorList>
            <consortium name="The Broad Institute Genome Sequencing Platform"/>
            <person name="Ma L.-J."/>
            <person name="Dead R."/>
            <person name="Young S.K."/>
            <person name="Zeng Q."/>
            <person name="Gargeya S."/>
            <person name="Fitzgerald M."/>
            <person name="Haas B."/>
            <person name="Abouelleil A."/>
            <person name="Alvarado L."/>
            <person name="Arachchi H.M."/>
            <person name="Berlin A."/>
            <person name="Brown A."/>
            <person name="Chapman S.B."/>
            <person name="Chen Z."/>
            <person name="Dunbar C."/>
            <person name="Freedman E."/>
            <person name="Gearin G."/>
            <person name="Gellesch M."/>
            <person name="Goldberg J."/>
            <person name="Griggs A."/>
            <person name="Gujja S."/>
            <person name="Heiman D."/>
            <person name="Howarth C."/>
            <person name="Larson L."/>
            <person name="Lui A."/>
            <person name="MacDonald P.J.P."/>
            <person name="Mehta T."/>
            <person name="Montmayeur A."/>
            <person name="Murphy C."/>
            <person name="Neiman D."/>
            <person name="Pearson M."/>
            <person name="Priest M."/>
            <person name="Roberts A."/>
            <person name="Saif S."/>
            <person name="Shea T."/>
            <person name="Shenoy N."/>
            <person name="Sisk P."/>
            <person name="Stolte C."/>
            <person name="Sykes S."/>
            <person name="Yandava C."/>
            <person name="Wortman J."/>
            <person name="Nusbaum C."/>
            <person name="Birren B."/>
        </authorList>
    </citation>
    <scope>NUCLEOTIDE SEQUENCE</scope>
    <source>
        <strain evidence="3">R3-111a-1</strain>
    </source>
</reference>
<gene>
    <name evidence="4" type="primary">20348925</name>
    <name evidence="3" type="ORF">GGTG_08467</name>
</gene>
<dbReference type="Proteomes" id="UP000006039">
    <property type="component" value="Unassembled WGS sequence"/>
</dbReference>
<dbReference type="EMBL" id="GL385398">
    <property type="protein sequence ID" value="EJT74627.1"/>
    <property type="molecule type" value="Genomic_DNA"/>
</dbReference>